<dbReference type="EMBL" id="CP041969">
    <property type="protein sequence ID" value="QMV42293.1"/>
    <property type="molecule type" value="Genomic_DNA"/>
</dbReference>
<dbReference type="Proteomes" id="UP000515679">
    <property type="component" value="Chromosome"/>
</dbReference>
<dbReference type="PANTHER" id="PTHR44846:SF1">
    <property type="entry name" value="MANNOSYL-D-GLYCERATE TRANSPORT_METABOLISM SYSTEM REPRESSOR MNGR-RELATED"/>
    <property type="match status" value="1"/>
</dbReference>
<name>A0A7G5BZA9_9BACL</name>
<evidence type="ECO:0000256" key="1">
    <source>
        <dbReference type="ARBA" id="ARBA00023015"/>
    </source>
</evidence>
<dbReference type="Pfam" id="PF07702">
    <property type="entry name" value="UTRA"/>
    <property type="match status" value="1"/>
</dbReference>
<dbReference type="InterPro" id="IPR000524">
    <property type="entry name" value="Tscrpt_reg_HTH_GntR"/>
</dbReference>
<keyword evidence="6" id="KW-1185">Reference proteome</keyword>
<dbReference type="AlphaFoldDB" id="A0A7G5BZA9"/>
<protein>
    <submittedName>
        <fullName evidence="5">GntR family transcriptional regulator</fullName>
    </submittedName>
</protein>
<dbReference type="CDD" id="cd07377">
    <property type="entry name" value="WHTH_GntR"/>
    <property type="match status" value="1"/>
</dbReference>
<dbReference type="InterPro" id="IPR050679">
    <property type="entry name" value="Bact_HTH_transcr_reg"/>
</dbReference>
<dbReference type="PRINTS" id="PR00035">
    <property type="entry name" value="HTHGNTR"/>
</dbReference>
<dbReference type="KEGG" id="cchl:FPL14_14650"/>
<evidence type="ECO:0000259" key="4">
    <source>
        <dbReference type="PROSITE" id="PS50949"/>
    </source>
</evidence>
<dbReference type="InterPro" id="IPR011663">
    <property type="entry name" value="UTRA"/>
</dbReference>
<dbReference type="GO" id="GO:0003700">
    <property type="term" value="F:DNA-binding transcription factor activity"/>
    <property type="evidence" value="ECO:0007669"/>
    <property type="project" value="InterPro"/>
</dbReference>
<keyword evidence="2" id="KW-0238">DNA-binding</keyword>
<gene>
    <name evidence="5" type="ORF">FPL14_14650</name>
</gene>
<evidence type="ECO:0000313" key="5">
    <source>
        <dbReference type="EMBL" id="QMV42293.1"/>
    </source>
</evidence>
<dbReference type="InterPro" id="IPR036388">
    <property type="entry name" value="WH-like_DNA-bd_sf"/>
</dbReference>
<dbReference type="SMART" id="SM00345">
    <property type="entry name" value="HTH_GNTR"/>
    <property type="match status" value="1"/>
</dbReference>
<proteinExistence type="predicted"/>
<dbReference type="SUPFAM" id="SSF64288">
    <property type="entry name" value="Chorismate lyase-like"/>
    <property type="match status" value="1"/>
</dbReference>
<dbReference type="GO" id="GO:0045892">
    <property type="term" value="P:negative regulation of DNA-templated transcription"/>
    <property type="evidence" value="ECO:0007669"/>
    <property type="project" value="TreeGrafter"/>
</dbReference>
<dbReference type="InterPro" id="IPR028978">
    <property type="entry name" value="Chorismate_lyase_/UTRA_dom_sf"/>
</dbReference>
<dbReference type="SUPFAM" id="SSF46785">
    <property type="entry name" value="Winged helix' DNA-binding domain"/>
    <property type="match status" value="1"/>
</dbReference>
<evidence type="ECO:0000313" key="6">
    <source>
        <dbReference type="Proteomes" id="UP000515679"/>
    </source>
</evidence>
<keyword evidence="1" id="KW-0805">Transcription regulation</keyword>
<sequence length="253" mass="29321">MSNREVAKLSKINHSSYMPLYAQIIDYLTEMIESGRYKTGEQIPSEMILAKDLGVSRITITNAIQRMVQEGTLYRIQGKGTFVAEKKSVEHRLTTLISFTEDMVSRGYQTRTELVSIELVVPSEKIMQNLELSEGDQTWKIKRIRYADEEPMAIQNAYLPEKIFPDLDKKGLGNNSLYDLLRDVYKVEMSEAEEHYRVMVLRKEEEARMLNVTPEFPALFSVRVSTLKNKRKFEYTESVLRGDRYVLSVKLSI</sequence>
<keyword evidence="3" id="KW-0804">Transcription</keyword>
<feature type="domain" description="HTH gntR-type" evidence="4">
    <location>
        <begin position="18"/>
        <end position="86"/>
    </location>
</feature>
<dbReference type="PANTHER" id="PTHR44846">
    <property type="entry name" value="MANNOSYL-D-GLYCERATE TRANSPORT/METABOLISM SYSTEM REPRESSOR MNGR-RELATED"/>
    <property type="match status" value="1"/>
</dbReference>
<evidence type="ECO:0000256" key="2">
    <source>
        <dbReference type="ARBA" id="ARBA00023125"/>
    </source>
</evidence>
<dbReference type="Gene3D" id="1.10.10.10">
    <property type="entry name" value="Winged helix-like DNA-binding domain superfamily/Winged helix DNA-binding domain"/>
    <property type="match status" value="1"/>
</dbReference>
<dbReference type="GO" id="GO:0003677">
    <property type="term" value="F:DNA binding"/>
    <property type="evidence" value="ECO:0007669"/>
    <property type="project" value="UniProtKB-KW"/>
</dbReference>
<dbReference type="FunFam" id="1.10.10.10:FF:000079">
    <property type="entry name" value="GntR family transcriptional regulator"/>
    <property type="match status" value="1"/>
</dbReference>
<organism evidence="5 6">
    <name type="scientific">Cohnella cholangitidis</name>
    <dbReference type="NCBI Taxonomy" id="2598458"/>
    <lineage>
        <taxon>Bacteria</taxon>
        <taxon>Bacillati</taxon>
        <taxon>Bacillota</taxon>
        <taxon>Bacilli</taxon>
        <taxon>Bacillales</taxon>
        <taxon>Paenibacillaceae</taxon>
        <taxon>Cohnella</taxon>
    </lineage>
</organism>
<dbReference type="PROSITE" id="PS50949">
    <property type="entry name" value="HTH_GNTR"/>
    <property type="match status" value="1"/>
</dbReference>
<evidence type="ECO:0000256" key="3">
    <source>
        <dbReference type="ARBA" id="ARBA00023163"/>
    </source>
</evidence>
<dbReference type="Pfam" id="PF00392">
    <property type="entry name" value="GntR"/>
    <property type="match status" value="1"/>
</dbReference>
<dbReference type="InterPro" id="IPR036390">
    <property type="entry name" value="WH_DNA-bd_sf"/>
</dbReference>
<accession>A0A7G5BZA9</accession>
<dbReference type="Gene3D" id="3.40.1410.10">
    <property type="entry name" value="Chorismate lyase-like"/>
    <property type="match status" value="1"/>
</dbReference>
<reference evidence="5 6" key="1">
    <citation type="submission" date="2019-07" db="EMBL/GenBank/DDBJ databases">
        <authorList>
            <person name="Kim J.K."/>
            <person name="Cheong H.-M."/>
            <person name="Choi Y."/>
            <person name="Hwang K.J."/>
            <person name="Lee S."/>
            <person name="Choi C."/>
        </authorList>
    </citation>
    <scope>NUCLEOTIDE SEQUENCE [LARGE SCALE GENOMIC DNA]</scope>
    <source>
        <strain evidence="5 6">KS 22</strain>
    </source>
</reference>
<dbReference type="SMART" id="SM00866">
    <property type="entry name" value="UTRA"/>
    <property type="match status" value="1"/>
</dbReference>